<comment type="caution">
    <text evidence="1">The sequence shown here is derived from an EMBL/GenBank/DDBJ whole genome shotgun (WGS) entry which is preliminary data.</text>
</comment>
<name>A0A9W6W947_9ACTN</name>
<keyword evidence="2" id="KW-1185">Reference proteome</keyword>
<evidence type="ECO:0008006" key="3">
    <source>
        <dbReference type="Google" id="ProtNLM"/>
    </source>
</evidence>
<dbReference type="RefSeq" id="WP_285662731.1">
    <property type="nucleotide sequence ID" value="NZ_BSTX01000001.1"/>
</dbReference>
<accession>A0A9W6W947</accession>
<protein>
    <recommendedName>
        <fullName evidence="3">Uridine kinase</fullName>
    </recommendedName>
</protein>
<proteinExistence type="predicted"/>
<dbReference type="InterPro" id="IPR027417">
    <property type="entry name" value="P-loop_NTPase"/>
</dbReference>
<dbReference type="AlphaFoldDB" id="A0A9W6W947"/>
<dbReference type="Gene3D" id="3.40.50.300">
    <property type="entry name" value="P-loop containing nucleotide triphosphate hydrolases"/>
    <property type="match status" value="1"/>
</dbReference>
<dbReference type="Proteomes" id="UP001165079">
    <property type="component" value="Unassembled WGS sequence"/>
</dbReference>
<evidence type="ECO:0000313" key="2">
    <source>
        <dbReference type="Proteomes" id="UP001165079"/>
    </source>
</evidence>
<gene>
    <name evidence="1" type="ORF">Afil01_24400</name>
</gene>
<organism evidence="1 2">
    <name type="scientific">Actinorhabdospora filicis</name>
    <dbReference type="NCBI Taxonomy" id="1785913"/>
    <lineage>
        <taxon>Bacteria</taxon>
        <taxon>Bacillati</taxon>
        <taxon>Actinomycetota</taxon>
        <taxon>Actinomycetes</taxon>
        <taxon>Micromonosporales</taxon>
        <taxon>Micromonosporaceae</taxon>
        <taxon>Actinorhabdospora</taxon>
    </lineage>
</organism>
<dbReference type="EMBL" id="BSTX01000001">
    <property type="protein sequence ID" value="GLZ77633.1"/>
    <property type="molecule type" value="Genomic_DNA"/>
</dbReference>
<evidence type="ECO:0000313" key="1">
    <source>
        <dbReference type="EMBL" id="GLZ77633.1"/>
    </source>
</evidence>
<sequence>MRPTTWPRVAAGLAARLVDHPLADDAAYLSLGIDSPDAAAPGELAAAIAAELRPLGHAAFIVPTRGFLRSASIRFEYGKRDPDAYLDLWTDDAALFREVFNPLLKTGSGEVLPDLLDPVTNRATRSPYVALEPGTIVIVHGPALLKHWFPFDLTVHVQLSDAAFLRRTPEAEHWQLDAFRRYREEYAPHDAADVVIRADDPKRPAWSA</sequence>
<reference evidence="1" key="1">
    <citation type="submission" date="2023-03" db="EMBL/GenBank/DDBJ databases">
        <title>Actinorhabdospora filicis NBRC 111898.</title>
        <authorList>
            <person name="Ichikawa N."/>
            <person name="Sato H."/>
            <person name="Tonouchi N."/>
        </authorList>
    </citation>
    <scope>NUCLEOTIDE SEQUENCE</scope>
    <source>
        <strain evidence="1">NBRC 111898</strain>
    </source>
</reference>